<name>A0A979FYM7_CHIPD</name>
<dbReference type="PANTHER" id="PTHR42776">
    <property type="entry name" value="SERINE PEPTIDASE S9 FAMILY MEMBER"/>
    <property type="match status" value="1"/>
</dbReference>
<evidence type="ECO:0000256" key="2">
    <source>
        <dbReference type="SAM" id="SignalP"/>
    </source>
</evidence>
<protein>
    <submittedName>
        <fullName evidence="4">Peptidase S9 prolyl oligopeptidase active site domain protein</fullName>
    </submittedName>
</protein>
<dbReference type="EMBL" id="CP001699">
    <property type="protein sequence ID" value="ACU57534.1"/>
    <property type="molecule type" value="Genomic_DNA"/>
</dbReference>
<feature type="signal peptide" evidence="2">
    <location>
        <begin position="1"/>
        <end position="19"/>
    </location>
</feature>
<evidence type="ECO:0000313" key="5">
    <source>
        <dbReference type="Proteomes" id="UP000002215"/>
    </source>
</evidence>
<organism evidence="4 5">
    <name type="scientific">Chitinophaga pinensis (strain ATCC 43595 / DSM 2588 / LMG 13176 / NBRC 15968 / NCIMB 11800 / UQM 2034)</name>
    <dbReference type="NCBI Taxonomy" id="485918"/>
    <lineage>
        <taxon>Bacteria</taxon>
        <taxon>Pseudomonadati</taxon>
        <taxon>Bacteroidota</taxon>
        <taxon>Chitinophagia</taxon>
        <taxon>Chitinophagales</taxon>
        <taxon>Chitinophagaceae</taxon>
        <taxon>Chitinophaga</taxon>
    </lineage>
</organism>
<keyword evidence="1" id="KW-0378">Hydrolase</keyword>
<dbReference type="Proteomes" id="UP000002215">
    <property type="component" value="Chromosome"/>
</dbReference>
<evidence type="ECO:0000256" key="1">
    <source>
        <dbReference type="ARBA" id="ARBA00022801"/>
    </source>
</evidence>
<reference evidence="4 5" key="2">
    <citation type="journal article" date="2010" name="Stand. Genomic Sci.">
        <title>Complete genome sequence of Chitinophaga pinensis type strain (UQM 2034).</title>
        <authorList>
            <person name="Glavina Del Rio T."/>
            <person name="Abt B."/>
            <person name="Spring S."/>
            <person name="Lapidus A."/>
            <person name="Nolan M."/>
            <person name="Tice H."/>
            <person name="Copeland A."/>
            <person name="Cheng J.F."/>
            <person name="Chen F."/>
            <person name="Bruce D."/>
            <person name="Goodwin L."/>
            <person name="Pitluck S."/>
            <person name="Ivanova N."/>
            <person name="Mavromatis K."/>
            <person name="Mikhailova N."/>
            <person name="Pati A."/>
            <person name="Chen A."/>
            <person name="Palaniappan K."/>
            <person name="Land M."/>
            <person name="Hauser L."/>
            <person name="Chang Y.J."/>
            <person name="Jeffries C.D."/>
            <person name="Chain P."/>
            <person name="Saunders E."/>
            <person name="Detter J.C."/>
            <person name="Brettin T."/>
            <person name="Rohde M."/>
            <person name="Goker M."/>
            <person name="Bristow J."/>
            <person name="Eisen J.A."/>
            <person name="Markowitz V."/>
            <person name="Hugenholtz P."/>
            <person name="Kyrpides N.C."/>
            <person name="Klenk H.P."/>
            <person name="Lucas S."/>
        </authorList>
    </citation>
    <scope>NUCLEOTIDE SEQUENCE [LARGE SCALE GENOMIC DNA]</scope>
    <source>
        <strain evidence="5">ATCC 43595 / DSM 2588 / LMG 13176 / NBRC 15968 / NCIMB 11800 / UQM 2034</strain>
    </source>
</reference>
<gene>
    <name evidence="4" type="ordered locus">Cpin_0025</name>
</gene>
<dbReference type="OrthoDB" id="9812921at2"/>
<dbReference type="Pfam" id="PF00326">
    <property type="entry name" value="Peptidase_S9"/>
    <property type="match status" value="1"/>
</dbReference>
<dbReference type="PANTHER" id="PTHR42776:SF27">
    <property type="entry name" value="DIPEPTIDYL PEPTIDASE FAMILY MEMBER 6"/>
    <property type="match status" value="1"/>
</dbReference>
<dbReference type="GO" id="GO:0004252">
    <property type="term" value="F:serine-type endopeptidase activity"/>
    <property type="evidence" value="ECO:0007669"/>
    <property type="project" value="TreeGrafter"/>
</dbReference>
<reference evidence="5" key="1">
    <citation type="submission" date="2009-08" db="EMBL/GenBank/DDBJ databases">
        <title>The complete genome of Chitinophaga pinensis DSM 2588.</title>
        <authorList>
            <consortium name="US DOE Joint Genome Institute (JGI-PGF)"/>
            <person name="Lucas S."/>
            <person name="Copeland A."/>
            <person name="Lapidus A."/>
            <person name="Glavina del Rio T."/>
            <person name="Dalin E."/>
            <person name="Tice H."/>
            <person name="Bruce D."/>
            <person name="Goodwin L."/>
            <person name="Pitluck S."/>
            <person name="Kyrpides N."/>
            <person name="Mavromatis K."/>
            <person name="Ivanova N."/>
            <person name="Mikhailova N."/>
            <person name="Sims D."/>
            <person name="Meinche L."/>
            <person name="Brettin T."/>
            <person name="Detter J.C."/>
            <person name="Han C."/>
            <person name="Larimer F."/>
            <person name="Land M."/>
            <person name="Hauser L."/>
            <person name="Markowitz V."/>
            <person name="Cheng J.-F."/>
            <person name="Hugenholtz P."/>
            <person name="Woyke T."/>
            <person name="Wu D."/>
            <person name="Spring S."/>
            <person name="Klenk H.-P."/>
            <person name="Eisen J.A."/>
        </authorList>
    </citation>
    <scope>NUCLEOTIDE SEQUENCE [LARGE SCALE GENOMIC DNA]</scope>
    <source>
        <strain evidence="5">ATCC 43595 / DSM 2588 / LMG 13176 / NBRC 15968 / NCIMB 11800 / UQM 2034</strain>
    </source>
</reference>
<dbReference type="InterPro" id="IPR029058">
    <property type="entry name" value="AB_hydrolase_fold"/>
</dbReference>
<evidence type="ECO:0000259" key="3">
    <source>
        <dbReference type="Pfam" id="PF00326"/>
    </source>
</evidence>
<dbReference type="InterPro" id="IPR001375">
    <property type="entry name" value="Peptidase_S9_cat"/>
</dbReference>
<dbReference type="Gene3D" id="3.40.50.1820">
    <property type="entry name" value="alpha/beta hydrolase"/>
    <property type="match status" value="1"/>
</dbReference>
<dbReference type="GO" id="GO:0006508">
    <property type="term" value="P:proteolysis"/>
    <property type="evidence" value="ECO:0007669"/>
    <property type="project" value="InterPro"/>
</dbReference>
<sequence length="838" mass="94332">MRYLFILLLLVCTLSVVNAQKPPITNMTYKGWDMLLNYNISDNGKYIWYTYGSEVAGSSLVVRSVHGNYSRIFSGVMDAAFTSDNQHLVFSSPQGLGILKLRNNTITYDKRLSNYTLAAGGKWITAKVSDTLVLKDLHTTKEYAFKGVVSSLFNESGSVLLLNFRDSLVWLNLATMHLRKISSRSNIDNLVFAHADTAIAFTSGTQPDVQLHYFSNGMDSGRYVINAPALANMPLQFSEDDQLLFFKTVKVRDKQHESSYSKVSIWDYRDVRLQSQSAPDPYSPYTAVVPVSGGTVTYLENIDTTLVSTSGNKYALVSNVVNEEDGYWNDQQIRSYDLISLSNGLKKNIIHAPQQVRDFQLSPGELFVIWYDITGQQYFTYEIATGKTRCLTESITVSFIRERINRKEIFTYGIAGWLANDQRVLIYDEYDIWMLDPSGQTAPVNITNHYGHQHQTVVRVVYPHQLSILSVSDSVLLTCLDRNKNNGFMSITLGTNPAAAPIKMDPVVYHFPALVVFEPPPPIKARQANIYLLQRQSATQAPNLVITTDFKTFSPFSDIQPQHNFNWLTAELVHWPISDSLTGTGILYKPENFDSTKRYPVIFTYYEERSNELNIFPHVRLSSGTLTIAWYVSNGYLVFVPDIYRPTGKSGTAILQTVESAVRFLSLRTYVNAAKLGLQGHSFGGYETNYIIAHSNLFAAAQSSAGPAELFGLHGGLGFSGRSYHFISEVGQINQGVAPWKNPTIYIDGSPVLFADKINTPLLMMHNKEDGAVPFSQSVALFTALRRLGKPVWLLEYKGEGHVLYDWECQVDFTKRQEEFFGRYLKGDLPYTNLSKHN</sequence>
<feature type="domain" description="Peptidase S9 prolyl oligopeptidase catalytic" evidence="3">
    <location>
        <begin position="650"/>
        <end position="827"/>
    </location>
</feature>
<dbReference type="SUPFAM" id="SSF53474">
    <property type="entry name" value="alpha/beta-Hydrolases"/>
    <property type="match status" value="1"/>
</dbReference>
<keyword evidence="2" id="KW-0732">Signal</keyword>
<accession>A0A979FYM7</accession>
<dbReference type="SUPFAM" id="SSF82171">
    <property type="entry name" value="DPP6 N-terminal domain-like"/>
    <property type="match status" value="1"/>
</dbReference>
<evidence type="ECO:0000313" key="4">
    <source>
        <dbReference type="EMBL" id="ACU57534.1"/>
    </source>
</evidence>
<dbReference type="AlphaFoldDB" id="A0A979FYM7"/>
<proteinExistence type="predicted"/>
<dbReference type="KEGG" id="cpi:Cpin_0025"/>
<feature type="chain" id="PRO_5036916864" evidence="2">
    <location>
        <begin position="20"/>
        <end position="838"/>
    </location>
</feature>